<proteinExistence type="predicted"/>
<accession>A0AAD2JM90</accession>
<dbReference type="SUPFAM" id="SSF56300">
    <property type="entry name" value="Metallo-dependent phosphatases"/>
    <property type="match status" value="1"/>
</dbReference>
<keyword evidence="4" id="KW-1185">Reference proteome</keyword>
<reference evidence="3" key="1">
    <citation type="submission" date="2023-08" db="EMBL/GenBank/DDBJ databases">
        <authorList>
            <person name="Audoor S."/>
            <person name="Bilcke G."/>
        </authorList>
    </citation>
    <scope>NUCLEOTIDE SEQUENCE</scope>
</reference>
<feature type="region of interest" description="Disordered" evidence="1">
    <location>
        <begin position="147"/>
        <end position="189"/>
    </location>
</feature>
<feature type="compositionally biased region" description="Polar residues" evidence="1">
    <location>
        <begin position="150"/>
        <end position="160"/>
    </location>
</feature>
<keyword evidence="2" id="KW-1133">Transmembrane helix</keyword>
<dbReference type="EMBL" id="CAKOGP040002136">
    <property type="protein sequence ID" value="CAJ1963253.1"/>
    <property type="molecule type" value="Genomic_DNA"/>
</dbReference>
<dbReference type="InterPro" id="IPR029052">
    <property type="entry name" value="Metallo-depent_PP-like"/>
</dbReference>
<feature type="compositionally biased region" description="Low complexity" evidence="1">
    <location>
        <begin position="350"/>
        <end position="370"/>
    </location>
</feature>
<feature type="compositionally biased region" description="Polar residues" evidence="1">
    <location>
        <begin position="318"/>
        <end position="349"/>
    </location>
</feature>
<feature type="compositionally biased region" description="Polar residues" evidence="1">
    <location>
        <begin position="297"/>
        <end position="311"/>
    </location>
</feature>
<dbReference type="Gene3D" id="3.60.21.10">
    <property type="match status" value="1"/>
</dbReference>
<feature type="region of interest" description="Disordered" evidence="1">
    <location>
        <begin position="18"/>
        <end position="59"/>
    </location>
</feature>
<organism evidence="3 4">
    <name type="scientific">Cylindrotheca closterium</name>
    <dbReference type="NCBI Taxonomy" id="2856"/>
    <lineage>
        <taxon>Eukaryota</taxon>
        <taxon>Sar</taxon>
        <taxon>Stramenopiles</taxon>
        <taxon>Ochrophyta</taxon>
        <taxon>Bacillariophyta</taxon>
        <taxon>Bacillariophyceae</taxon>
        <taxon>Bacillariophycidae</taxon>
        <taxon>Bacillariales</taxon>
        <taxon>Bacillariaceae</taxon>
        <taxon>Cylindrotheca</taxon>
    </lineage>
</organism>
<evidence type="ECO:0000313" key="4">
    <source>
        <dbReference type="Proteomes" id="UP001295423"/>
    </source>
</evidence>
<feature type="transmembrane region" description="Helical" evidence="2">
    <location>
        <begin position="216"/>
        <end position="237"/>
    </location>
</feature>
<name>A0AAD2JM90_9STRA</name>
<sequence>MNYINSLLPSVSQTLSYLSGPAANENTNKHDGNTEEELEVSDSDRKGQEDGLPSSIHASTARNEETLECGSMVSSLEELEYGNAASDHTRKISIRKSTRNVVELMEYDSEDEVEETIVADHVGGKYDSTKRIKRTFLKQSRIPKQEQLKSTHVQMTGTVVSTTSKSRSEGKSSSQTDPSSDATMNSYRSDMSDEKCIQDLYSDFEKRSYRRHIKKVVMIFLSVLCVIIVITSVFVAIEVKKPEMDENTLLSNWGIGRSEDRDGQLESGVPSKQPSGFDGTSPHIEPIGDDDSDRETQVPSRSPTESLTDSPSGRPVQAATNSPTGFPSIQPVQSATAFPSTNPVESQTYSPSIQQVQSPTSSPSTNPVESQTESPSTQLVVEEDTLTATFYVIGDLPYNDRERTRLIEHVNNLPDDAEFLVHVGDIRDAESKTDCLLSEFDDVGDILKNSKVPVFIVPGDNEYNDCPNLSESWGDWKGVFGAFENNWSSSAIQPTRDPERPENFFFIHKRVLYIGLNIVGGEPHSYSEWEGRLSYQFTWTKNLIDTHVVSSTNDASSVVIFAHGDPRQSLHAGFFSPLEYYIANDLNNEVPIIYVNGDRHYFQFDEEWYGQESFHRIMVEGGSREPPLQMKLAVPKSADHGVLQVGDVCTFDRQL</sequence>
<feature type="compositionally biased region" description="Polar residues" evidence="1">
    <location>
        <begin position="175"/>
        <end position="189"/>
    </location>
</feature>
<evidence type="ECO:0000256" key="1">
    <source>
        <dbReference type="SAM" id="MobiDB-lite"/>
    </source>
</evidence>
<protein>
    <recommendedName>
        <fullName evidence="5">Calcineurin-like phosphoesterase domain-containing protein</fullName>
    </recommendedName>
</protein>
<evidence type="ECO:0000256" key="2">
    <source>
        <dbReference type="SAM" id="Phobius"/>
    </source>
</evidence>
<dbReference type="AlphaFoldDB" id="A0AAD2JM90"/>
<comment type="caution">
    <text evidence="3">The sequence shown here is derived from an EMBL/GenBank/DDBJ whole genome shotgun (WGS) entry which is preliminary data.</text>
</comment>
<keyword evidence="2" id="KW-0812">Transmembrane</keyword>
<keyword evidence="2" id="KW-0472">Membrane</keyword>
<gene>
    <name evidence="3" type="ORF">CYCCA115_LOCUS20076</name>
</gene>
<feature type="region of interest" description="Disordered" evidence="1">
    <location>
        <begin position="258"/>
        <end position="379"/>
    </location>
</feature>
<evidence type="ECO:0000313" key="3">
    <source>
        <dbReference type="EMBL" id="CAJ1963253.1"/>
    </source>
</evidence>
<evidence type="ECO:0008006" key="5">
    <source>
        <dbReference type="Google" id="ProtNLM"/>
    </source>
</evidence>
<dbReference type="Proteomes" id="UP001295423">
    <property type="component" value="Unassembled WGS sequence"/>
</dbReference>